<organism evidence="3 4">
    <name type="scientific">Desulfobacca acetoxidans (strain ATCC 700848 / DSM 11109 / ASRB2)</name>
    <dbReference type="NCBI Taxonomy" id="880072"/>
    <lineage>
        <taxon>Bacteria</taxon>
        <taxon>Pseudomonadati</taxon>
        <taxon>Thermodesulfobacteriota</taxon>
        <taxon>Desulfobaccia</taxon>
        <taxon>Desulfobaccales</taxon>
        <taxon>Desulfobaccaceae</taxon>
        <taxon>Desulfobacca</taxon>
    </lineage>
</organism>
<evidence type="ECO:0000313" key="3">
    <source>
        <dbReference type="EMBL" id="AEB10755.1"/>
    </source>
</evidence>
<dbReference type="KEGG" id="dao:Desac_2957"/>
<gene>
    <name evidence="3" type="ordered locus">Desac_2957</name>
</gene>
<dbReference type="HOGENOM" id="CLU_1352802_0_0_7"/>
<keyword evidence="1" id="KW-0472">Membrane</keyword>
<protein>
    <submittedName>
        <fullName evidence="3">Uncharacterized protein</fullName>
    </submittedName>
</protein>
<dbReference type="eggNOG" id="COG3540">
    <property type="taxonomic scope" value="Bacteria"/>
</dbReference>
<keyword evidence="1" id="KW-1133">Transmembrane helix</keyword>
<accession>F2NIZ0</accession>
<dbReference type="OrthoDB" id="8560410at2"/>
<feature type="signal peptide" evidence="2">
    <location>
        <begin position="1"/>
        <end position="23"/>
    </location>
</feature>
<evidence type="ECO:0000313" key="4">
    <source>
        <dbReference type="Proteomes" id="UP000000483"/>
    </source>
</evidence>
<keyword evidence="2" id="KW-0732">Signal</keyword>
<evidence type="ECO:0000256" key="1">
    <source>
        <dbReference type="SAM" id="Phobius"/>
    </source>
</evidence>
<sequence>MKRWSILVMVSVFLLGLGGMAQATLVSTFDSDTENWTTEGATSPSWTSPGFIQAYDNAGSWWRFVSPNGWDGNWSGYIGGSISYDIVPINNNANQHEHNIEIWSGSNYMYWGVANEPAKGVWTTFTVALTDANFTEVGDTFSNILQNVTALKILGDLRGGTGTGDTTGLDNVRVNAIPLPGAVWLLGSGLLRLLGLRRIRRN</sequence>
<dbReference type="STRING" id="880072.Desac_2957"/>
<feature type="transmembrane region" description="Helical" evidence="1">
    <location>
        <begin position="176"/>
        <end position="194"/>
    </location>
</feature>
<feature type="chain" id="PRO_5003283839" evidence="2">
    <location>
        <begin position="24"/>
        <end position="202"/>
    </location>
</feature>
<reference evidence="4" key="2">
    <citation type="submission" date="2011-03" db="EMBL/GenBank/DDBJ databases">
        <title>The complete genome of Desulfobacca acetoxidans DSM 11109.</title>
        <authorList>
            <consortium name="US DOE Joint Genome Institute (JGI-PGF)"/>
            <person name="Lucas S."/>
            <person name="Copeland A."/>
            <person name="Lapidus A."/>
            <person name="Bruce D."/>
            <person name="Goodwin L."/>
            <person name="Pitluck S."/>
            <person name="Peters L."/>
            <person name="Kyrpides N."/>
            <person name="Mavromatis K."/>
            <person name="Ivanova N."/>
            <person name="Ovchinnikova G."/>
            <person name="Teshima H."/>
            <person name="Detter J.C."/>
            <person name="Han C."/>
            <person name="Land M."/>
            <person name="Hauser L."/>
            <person name="Markowitz V."/>
            <person name="Cheng J.-F."/>
            <person name="Hugenholtz P."/>
            <person name="Woyke T."/>
            <person name="Wu D."/>
            <person name="Spring S."/>
            <person name="Schueler E."/>
            <person name="Brambilla E."/>
            <person name="Klenk H.-P."/>
            <person name="Eisen J.A."/>
        </authorList>
    </citation>
    <scope>NUCLEOTIDE SEQUENCE [LARGE SCALE GENOMIC DNA]</scope>
    <source>
        <strain evidence="4">ATCC 700848 / DSM 11109 / ASRB2</strain>
    </source>
</reference>
<keyword evidence="4" id="KW-1185">Reference proteome</keyword>
<dbReference type="Proteomes" id="UP000000483">
    <property type="component" value="Chromosome"/>
</dbReference>
<dbReference type="EMBL" id="CP002629">
    <property type="protein sequence ID" value="AEB10755.1"/>
    <property type="molecule type" value="Genomic_DNA"/>
</dbReference>
<evidence type="ECO:0000256" key="2">
    <source>
        <dbReference type="SAM" id="SignalP"/>
    </source>
</evidence>
<name>F2NIZ0_DESAR</name>
<dbReference type="RefSeq" id="WP_013707864.1">
    <property type="nucleotide sequence ID" value="NC_015388.1"/>
</dbReference>
<keyword evidence="1" id="KW-0812">Transmembrane</keyword>
<dbReference type="AlphaFoldDB" id="F2NIZ0"/>
<proteinExistence type="predicted"/>
<reference evidence="3 4" key="1">
    <citation type="journal article" date="2011" name="Stand. Genomic Sci.">
        <title>Complete genome sequence of the acetate-degrading sulfate reducer Desulfobacca acetoxidans type strain (ASRB2).</title>
        <authorList>
            <person name="Goker M."/>
            <person name="Teshima H."/>
            <person name="Lapidus A."/>
            <person name="Nolan M."/>
            <person name="Lucas S."/>
            <person name="Hammon N."/>
            <person name="Deshpande S."/>
            <person name="Cheng J.F."/>
            <person name="Tapia R."/>
            <person name="Han C."/>
            <person name="Goodwin L."/>
            <person name="Pitluck S."/>
            <person name="Huntemann M."/>
            <person name="Liolios K."/>
            <person name="Ivanova N."/>
            <person name="Pagani I."/>
            <person name="Mavromatis K."/>
            <person name="Ovchinikova G."/>
            <person name="Pati A."/>
            <person name="Chen A."/>
            <person name="Palaniappan K."/>
            <person name="Land M."/>
            <person name="Hauser L."/>
            <person name="Brambilla E.M."/>
            <person name="Rohde M."/>
            <person name="Spring S."/>
            <person name="Detter J.C."/>
            <person name="Woyke T."/>
            <person name="Bristow J."/>
            <person name="Eisen J.A."/>
            <person name="Markowitz V."/>
            <person name="Hugenholtz P."/>
            <person name="Kyrpides N.C."/>
            <person name="Klenk H.P."/>
        </authorList>
    </citation>
    <scope>NUCLEOTIDE SEQUENCE [LARGE SCALE GENOMIC DNA]</scope>
    <source>
        <strain evidence="4">ATCC 700848 / DSM 11109 / ASRB2</strain>
    </source>
</reference>